<keyword evidence="1" id="KW-0472">Membrane</keyword>
<dbReference type="EMBL" id="MVIM01000001">
    <property type="protein sequence ID" value="ORB68563.1"/>
    <property type="molecule type" value="Genomic_DNA"/>
</dbReference>
<dbReference type="Proteomes" id="UP000192411">
    <property type="component" value="Unassembled WGS sequence"/>
</dbReference>
<comment type="caution">
    <text evidence="2">The sequence shown here is derived from an EMBL/GenBank/DDBJ whole genome shotgun (WGS) entry which is preliminary data.</text>
</comment>
<sequence>MAQRVGQRSGFGRWVDHFEANEDVHRRVDAAIDFDADCTVPETVRRPLIASVRRFQLGESGDGRQLIRNAERAGDSEYVSAITLFVAEEQQHAALLLRLLGYLGGAPMSRHWSDAIFVRLRRLLGLRTELMVLTVAEVVALSYYGGLAAAGPDPVTRAVAARIVDDENAHVRFQRDRLSAGFADSRASMRALALGLWWVVAIGATVVVAVDHRGVLDAIGYRRTTFVRDVLADFSGLAAAVMFDRKSLSWT</sequence>
<evidence type="ECO:0008006" key="4">
    <source>
        <dbReference type="Google" id="ProtNLM"/>
    </source>
</evidence>
<dbReference type="InterPro" id="IPR012348">
    <property type="entry name" value="RNR-like"/>
</dbReference>
<dbReference type="AlphaFoldDB" id="A0A1X0K073"/>
<dbReference type="OrthoDB" id="5122030at2"/>
<gene>
    <name evidence="2" type="ORF">BST47_01205</name>
</gene>
<keyword evidence="1" id="KW-0812">Transmembrane</keyword>
<keyword evidence="3" id="KW-1185">Reference proteome</keyword>
<dbReference type="RefSeq" id="WP_083123369.1">
    <property type="nucleotide sequence ID" value="NZ_MVIM01000001.1"/>
</dbReference>
<keyword evidence="1" id="KW-1133">Transmembrane helix</keyword>
<reference evidence="2 3" key="1">
    <citation type="submission" date="2017-02" db="EMBL/GenBank/DDBJ databases">
        <title>The new phylogeny of genus Mycobacterium.</title>
        <authorList>
            <person name="Tortoli E."/>
            <person name="Trovato A."/>
            <person name="Cirillo D.M."/>
        </authorList>
    </citation>
    <scope>NUCLEOTIDE SEQUENCE [LARGE SCALE GENOMIC DNA]</scope>
    <source>
        <strain evidence="2 3">DSM 44338</strain>
    </source>
</reference>
<feature type="transmembrane region" description="Helical" evidence="1">
    <location>
        <begin position="191"/>
        <end position="210"/>
    </location>
</feature>
<evidence type="ECO:0000313" key="3">
    <source>
        <dbReference type="Proteomes" id="UP000192411"/>
    </source>
</evidence>
<dbReference type="InterPro" id="IPR009078">
    <property type="entry name" value="Ferritin-like_SF"/>
</dbReference>
<name>A0A1X0K073_9MYCO</name>
<dbReference type="STRING" id="75922.BST47_01205"/>
<organism evidence="2 3">
    <name type="scientific">Mycolicibacterium tusciae</name>
    <dbReference type="NCBI Taxonomy" id="75922"/>
    <lineage>
        <taxon>Bacteria</taxon>
        <taxon>Bacillati</taxon>
        <taxon>Actinomycetota</taxon>
        <taxon>Actinomycetes</taxon>
        <taxon>Mycobacteriales</taxon>
        <taxon>Mycobacteriaceae</taxon>
        <taxon>Mycolicibacterium</taxon>
    </lineage>
</organism>
<protein>
    <recommendedName>
        <fullName evidence="4">Ferritin-like domain-containing protein</fullName>
    </recommendedName>
</protein>
<proteinExistence type="predicted"/>
<evidence type="ECO:0000313" key="2">
    <source>
        <dbReference type="EMBL" id="ORB68563.1"/>
    </source>
</evidence>
<evidence type="ECO:0000256" key="1">
    <source>
        <dbReference type="SAM" id="Phobius"/>
    </source>
</evidence>
<dbReference type="GO" id="GO:0016491">
    <property type="term" value="F:oxidoreductase activity"/>
    <property type="evidence" value="ECO:0007669"/>
    <property type="project" value="InterPro"/>
</dbReference>
<dbReference type="SUPFAM" id="SSF47240">
    <property type="entry name" value="Ferritin-like"/>
    <property type="match status" value="1"/>
</dbReference>
<accession>A0A1X0K073</accession>
<dbReference type="Gene3D" id="1.10.620.20">
    <property type="entry name" value="Ribonucleotide Reductase, subunit A"/>
    <property type="match status" value="1"/>
</dbReference>
<feature type="transmembrane region" description="Helical" evidence="1">
    <location>
        <begin position="130"/>
        <end position="150"/>
    </location>
</feature>